<comment type="subcellular location">
    <subcellularLocation>
        <location evidence="1 7">Cell membrane</location>
        <topology evidence="1 7">Multi-pass membrane protein</topology>
    </subcellularLocation>
</comment>
<dbReference type="PANTHER" id="PTHR30151:SF25">
    <property type="entry name" value="TAURINE TRANSPORT SYSTEM PERMEASE PROTEIN TAUC"/>
    <property type="match status" value="1"/>
</dbReference>
<dbReference type="SUPFAM" id="SSF161098">
    <property type="entry name" value="MetI-like"/>
    <property type="match status" value="1"/>
</dbReference>
<dbReference type="RefSeq" id="WP_021003766.1">
    <property type="nucleotide sequence ID" value="NC_022234.1"/>
</dbReference>
<feature type="transmembrane region" description="Helical" evidence="7">
    <location>
        <begin position="186"/>
        <end position="212"/>
    </location>
</feature>
<evidence type="ECO:0000256" key="7">
    <source>
        <dbReference type="RuleBase" id="RU363032"/>
    </source>
</evidence>
<evidence type="ECO:0000256" key="5">
    <source>
        <dbReference type="ARBA" id="ARBA00022989"/>
    </source>
</evidence>
<dbReference type="InterPro" id="IPR035906">
    <property type="entry name" value="MetI-like_sf"/>
</dbReference>
<evidence type="ECO:0000259" key="8">
    <source>
        <dbReference type="PROSITE" id="PS50928"/>
    </source>
</evidence>
<accession>T1XJ64</accession>
<sequence length="271" mass="29085">MSAAAQHASGATGRSRWINLGSFAVLLLLWFLITTPLMGDKPLVVPLFLPSPVSVWQTFLQLMQNGYQGKTLAHHLGISLFRFGLAFVLTVLVAVPLGLWMGMNETVKAVLDPPIEISRPMPKLALLPLLIIWFGIGEVAKIVIIVLALFPILSISSMQAVRGVGRRRVQAAMALGASRTMIFRRVIFPASLPGIFTSIRVSIGIGVTMLVGAEMIATNAGIAYMAMSASDFLLTNVVIVGALIMAVLGYALDLLARALENKVVHWGGKEG</sequence>
<evidence type="ECO:0000256" key="3">
    <source>
        <dbReference type="ARBA" id="ARBA00022475"/>
    </source>
</evidence>
<feature type="transmembrane region" description="Helical" evidence="7">
    <location>
        <begin position="232"/>
        <end position="252"/>
    </location>
</feature>
<dbReference type="KEGG" id="vpd:VAPA_2c03770"/>
<dbReference type="Pfam" id="PF00528">
    <property type="entry name" value="BPD_transp_1"/>
    <property type="match status" value="1"/>
</dbReference>
<feature type="domain" description="ABC transmembrane type-1" evidence="8">
    <location>
        <begin position="76"/>
        <end position="256"/>
    </location>
</feature>
<gene>
    <name evidence="9" type="primary">tauC</name>
    <name evidence="9" type="ORF">VAPA_2c03770</name>
</gene>
<name>T1XJ64_VARPD</name>
<proteinExistence type="inferred from homology"/>
<feature type="transmembrane region" description="Helical" evidence="7">
    <location>
        <begin position="17"/>
        <end position="37"/>
    </location>
</feature>
<dbReference type="PATRIC" id="fig|1246301.3.peg.5899"/>
<dbReference type="EMBL" id="CP003912">
    <property type="protein sequence ID" value="AGU52937.1"/>
    <property type="molecule type" value="Genomic_DNA"/>
</dbReference>
<keyword evidence="3" id="KW-1003">Cell membrane</keyword>
<dbReference type="FunFam" id="1.10.3720.10:FF:000003">
    <property type="entry name" value="Aliphatic sulfonate ABC transporter permease"/>
    <property type="match status" value="1"/>
</dbReference>
<dbReference type="PANTHER" id="PTHR30151">
    <property type="entry name" value="ALKANE SULFONATE ABC TRANSPORTER-RELATED, MEMBRANE SUBUNIT"/>
    <property type="match status" value="1"/>
</dbReference>
<evidence type="ECO:0000256" key="6">
    <source>
        <dbReference type="ARBA" id="ARBA00023136"/>
    </source>
</evidence>
<dbReference type="InterPro" id="IPR000515">
    <property type="entry name" value="MetI-like"/>
</dbReference>
<protein>
    <submittedName>
        <fullName evidence="9">Putative taurine ABC transporter, permease protein TauC</fullName>
    </submittedName>
</protein>
<evidence type="ECO:0000256" key="4">
    <source>
        <dbReference type="ARBA" id="ARBA00022692"/>
    </source>
</evidence>
<dbReference type="CDD" id="cd06261">
    <property type="entry name" value="TM_PBP2"/>
    <property type="match status" value="1"/>
</dbReference>
<dbReference type="GO" id="GO:0005886">
    <property type="term" value="C:plasma membrane"/>
    <property type="evidence" value="ECO:0007669"/>
    <property type="project" value="UniProtKB-SubCell"/>
</dbReference>
<organism evidence="9 10">
    <name type="scientific">Variovorax paradoxus B4</name>
    <dbReference type="NCBI Taxonomy" id="1246301"/>
    <lineage>
        <taxon>Bacteria</taxon>
        <taxon>Pseudomonadati</taxon>
        <taxon>Pseudomonadota</taxon>
        <taxon>Betaproteobacteria</taxon>
        <taxon>Burkholderiales</taxon>
        <taxon>Comamonadaceae</taxon>
        <taxon>Variovorax</taxon>
    </lineage>
</organism>
<evidence type="ECO:0000313" key="9">
    <source>
        <dbReference type="EMBL" id="AGU52937.1"/>
    </source>
</evidence>
<keyword evidence="6 7" id="KW-0472">Membrane</keyword>
<comment type="similarity">
    <text evidence="7">Belongs to the binding-protein-dependent transport system permease family.</text>
</comment>
<reference evidence="9 10" key="1">
    <citation type="submission" date="2012-10" db="EMBL/GenBank/DDBJ databases">
        <title>Genome sequence of Variovorax paradoxus B4.</title>
        <authorList>
            <person name="Schuldes J."/>
            <person name="Brandt U."/>
            <person name="Hiessl S."/>
            <person name="Wuebbeler J.H."/>
            <person name="Thuermer A."/>
            <person name="Steinbuechel A."/>
            <person name="Daniel R."/>
        </authorList>
    </citation>
    <scope>NUCLEOTIDE SEQUENCE [LARGE SCALE GENOMIC DNA]</scope>
    <source>
        <strain evidence="9 10">B4</strain>
    </source>
</reference>
<dbReference type="OrthoDB" id="8138334at2"/>
<evidence type="ECO:0000256" key="1">
    <source>
        <dbReference type="ARBA" id="ARBA00004651"/>
    </source>
</evidence>
<feature type="transmembrane region" description="Helical" evidence="7">
    <location>
        <begin position="83"/>
        <end position="103"/>
    </location>
</feature>
<dbReference type="Gene3D" id="1.10.3720.10">
    <property type="entry name" value="MetI-like"/>
    <property type="match status" value="1"/>
</dbReference>
<dbReference type="AlphaFoldDB" id="T1XJ64"/>
<evidence type="ECO:0000256" key="2">
    <source>
        <dbReference type="ARBA" id="ARBA00022448"/>
    </source>
</evidence>
<dbReference type="HOGENOM" id="CLU_046113_1_4_4"/>
<dbReference type="Proteomes" id="UP000016223">
    <property type="component" value="Chromosome 2"/>
</dbReference>
<feature type="transmembrane region" description="Helical" evidence="7">
    <location>
        <begin position="130"/>
        <end position="153"/>
    </location>
</feature>
<dbReference type="PROSITE" id="PS50928">
    <property type="entry name" value="ABC_TM1"/>
    <property type="match status" value="1"/>
</dbReference>
<evidence type="ECO:0000313" key="10">
    <source>
        <dbReference type="Proteomes" id="UP000016223"/>
    </source>
</evidence>
<dbReference type="GO" id="GO:0042918">
    <property type="term" value="P:alkanesulfonate transmembrane transport"/>
    <property type="evidence" value="ECO:0007669"/>
    <property type="project" value="UniProtKB-ARBA"/>
</dbReference>
<feature type="transmembrane region" description="Helical" evidence="7">
    <location>
        <begin position="43"/>
        <end position="62"/>
    </location>
</feature>
<keyword evidence="5 7" id="KW-1133">Transmembrane helix</keyword>
<keyword evidence="2 7" id="KW-0813">Transport</keyword>
<keyword evidence="4 7" id="KW-0812">Transmembrane</keyword>
<dbReference type="GO" id="GO:0010438">
    <property type="term" value="P:cellular response to sulfur starvation"/>
    <property type="evidence" value="ECO:0007669"/>
    <property type="project" value="TreeGrafter"/>
</dbReference>